<dbReference type="Proteomes" id="UP000198348">
    <property type="component" value="Unassembled WGS sequence"/>
</dbReference>
<evidence type="ECO:0000313" key="2">
    <source>
        <dbReference type="EMBL" id="SNR80713.1"/>
    </source>
</evidence>
<organism evidence="2 3">
    <name type="scientific">Haloechinothrix alba</name>
    <dbReference type="NCBI Taxonomy" id="664784"/>
    <lineage>
        <taxon>Bacteria</taxon>
        <taxon>Bacillati</taxon>
        <taxon>Actinomycetota</taxon>
        <taxon>Actinomycetes</taxon>
        <taxon>Pseudonocardiales</taxon>
        <taxon>Pseudonocardiaceae</taxon>
        <taxon>Haloechinothrix</taxon>
    </lineage>
</organism>
<dbReference type="AlphaFoldDB" id="A0A238ZD70"/>
<keyword evidence="3" id="KW-1185">Reference proteome</keyword>
<evidence type="ECO:0000259" key="1">
    <source>
        <dbReference type="Pfam" id="PF06259"/>
    </source>
</evidence>
<feature type="domain" description="DUF1023" evidence="1">
    <location>
        <begin position="308"/>
        <end position="475"/>
    </location>
</feature>
<dbReference type="Gene3D" id="1.20.1260.20">
    <property type="entry name" value="PPE superfamily"/>
    <property type="match status" value="1"/>
</dbReference>
<dbReference type="OrthoDB" id="5969911at2"/>
<dbReference type="RefSeq" id="WP_089302842.1">
    <property type="nucleotide sequence ID" value="NZ_FZNW01000020.1"/>
</dbReference>
<dbReference type="InterPro" id="IPR036689">
    <property type="entry name" value="ESAT-6-like_sf"/>
</dbReference>
<sequence>MVSFSDLWDADPSAYDDIADQWARLAGELDATARDIKRAAGGLDGWSGDAADMAREHIVDVRSGYDTAAEYIDRIPGVLRTLSDAVTDAQERVNRAVDTAEARDKVHVDRATGTVSTPSGVAPGDMRTDEQLAADRELVTELNEAITAAVADATEADRVAYRQLGDLMPDDAGLSSEAVGSGNIVTPSELPQDDWSAAEVKNWWDELTPMQQESAIYTHGDSIGSMDGIPVEARDRANRIRFADEYADLDARREALIALGDDRSLTQDNELRELNDVYEGMDAIKERLEREPTGNAPQAYLLDFETEGNGRGIVATGNPDTADNTVTNVPGTGSGLSSMPGELSKADSILEAAGQYSSGETAAVTWIGYDAPQDVLFEAPRESYAGEAAPDLASFQNGLAATHEGGGGHNTVIGHSYGSTVVGHTARDHGLPVDNMVFLGSPGVGVDHAGELDIDPENVYASTAENDIIRAGAAVSHGLGDSPIDEDFGAVEFRSDPGTEGLGPLGSTDAHSEYWDRQNESLKNLGRIVTGRDNSTLTTPTE</sequence>
<dbReference type="EMBL" id="FZNW01000020">
    <property type="protein sequence ID" value="SNR80713.1"/>
    <property type="molecule type" value="Genomic_DNA"/>
</dbReference>
<dbReference type="InterPro" id="IPR038332">
    <property type="entry name" value="PPE_sf"/>
</dbReference>
<evidence type="ECO:0000313" key="3">
    <source>
        <dbReference type="Proteomes" id="UP000198348"/>
    </source>
</evidence>
<dbReference type="Pfam" id="PF06259">
    <property type="entry name" value="Abhydrolase_8"/>
    <property type="match status" value="1"/>
</dbReference>
<name>A0A238ZD70_9PSEU</name>
<keyword evidence="2" id="KW-0378">Hydrolase</keyword>
<dbReference type="SUPFAM" id="SSF53474">
    <property type="entry name" value="alpha/beta-Hydrolases"/>
    <property type="match status" value="1"/>
</dbReference>
<gene>
    <name evidence="2" type="ORF">SAMN06265360_12064</name>
</gene>
<accession>A0A238ZD70</accession>
<dbReference type="SUPFAM" id="SSF140453">
    <property type="entry name" value="EsxAB dimer-like"/>
    <property type="match status" value="1"/>
</dbReference>
<proteinExistence type="predicted"/>
<protein>
    <submittedName>
        <fullName evidence="2">Alpha/beta hydrolase</fullName>
    </submittedName>
</protein>
<dbReference type="InterPro" id="IPR029058">
    <property type="entry name" value="AB_hydrolase_fold"/>
</dbReference>
<dbReference type="InterPro" id="IPR010427">
    <property type="entry name" value="DUF1023"/>
</dbReference>
<reference evidence="2 3" key="1">
    <citation type="submission" date="2017-06" db="EMBL/GenBank/DDBJ databases">
        <authorList>
            <person name="Kim H.J."/>
            <person name="Triplett B.A."/>
        </authorList>
    </citation>
    <scope>NUCLEOTIDE SEQUENCE [LARGE SCALE GENOMIC DNA]</scope>
    <source>
        <strain evidence="2 3">DSM 45207</strain>
    </source>
</reference>
<dbReference type="GO" id="GO:0016787">
    <property type="term" value="F:hydrolase activity"/>
    <property type="evidence" value="ECO:0007669"/>
    <property type="project" value="UniProtKB-KW"/>
</dbReference>